<comment type="caution">
    <text evidence="1">The sequence shown here is derived from an EMBL/GenBank/DDBJ whole genome shotgun (WGS) entry which is preliminary data.</text>
</comment>
<evidence type="ECO:0008006" key="3">
    <source>
        <dbReference type="Google" id="ProtNLM"/>
    </source>
</evidence>
<protein>
    <recommendedName>
        <fullName evidence="3">Lipoprotein</fullName>
    </recommendedName>
</protein>
<dbReference type="Proteomes" id="UP000615760">
    <property type="component" value="Unassembled WGS sequence"/>
</dbReference>
<evidence type="ECO:0000313" key="1">
    <source>
        <dbReference type="EMBL" id="GGB72691.1"/>
    </source>
</evidence>
<gene>
    <name evidence="1" type="ORF">GCM10007424_10800</name>
</gene>
<dbReference type="PROSITE" id="PS51257">
    <property type="entry name" value="PROKAR_LIPOPROTEIN"/>
    <property type="match status" value="1"/>
</dbReference>
<accession>A0ABQ1JMB2</accession>
<keyword evidence="2" id="KW-1185">Reference proteome</keyword>
<proteinExistence type="predicted"/>
<sequence>MRKYLIFTLIVFLGCSTPKYKKFDYNTSANPWIDAYKDQVFIACLKESYSNEEIFKLIEKEDAYNPYDGLDLVSFNNAKQRGEKIALNIPLPVMCEGCEDGMNYYMATCLHYYKSEELDSIAKSEYRRFINQ</sequence>
<reference evidence="2" key="1">
    <citation type="journal article" date="2019" name="Int. J. Syst. Evol. Microbiol.">
        <title>The Global Catalogue of Microorganisms (GCM) 10K type strain sequencing project: providing services to taxonomists for standard genome sequencing and annotation.</title>
        <authorList>
            <consortium name="The Broad Institute Genomics Platform"/>
            <consortium name="The Broad Institute Genome Sequencing Center for Infectious Disease"/>
            <person name="Wu L."/>
            <person name="Ma J."/>
        </authorList>
    </citation>
    <scope>NUCLEOTIDE SEQUENCE [LARGE SCALE GENOMIC DNA]</scope>
    <source>
        <strain evidence="2">CGMCC 1.15461</strain>
    </source>
</reference>
<evidence type="ECO:0000313" key="2">
    <source>
        <dbReference type="Proteomes" id="UP000615760"/>
    </source>
</evidence>
<name>A0ABQ1JMB2_9FLAO</name>
<dbReference type="EMBL" id="BMJE01000002">
    <property type="protein sequence ID" value="GGB72691.1"/>
    <property type="molecule type" value="Genomic_DNA"/>
</dbReference>
<organism evidence="1 2">
    <name type="scientific">Flavobacterium suaedae</name>
    <dbReference type="NCBI Taxonomy" id="1767027"/>
    <lineage>
        <taxon>Bacteria</taxon>
        <taxon>Pseudomonadati</taxon>
        <taxon>Bacteroidota</taxon>
        <taxon>Flavobacteriia</taxon>
        <taxon>Flavobacteriales</taxon>
        <taxon>Flavobacteriaceae</taxon>
        <taxon>Flavobacterium</taxon>
    </lineage>
</organism>
<dbReference type="RefSeq" id="WP_188620221.1">
    <property type="nucleotide sequence ID" value="NZ_BMJE01000002.1"/>
</dbReference>